<keyword evidence="1" id="KW-0472">Membrane</keyword>
<name>A0A4S2N398_9PEZI</name>
<protein>
    <submittedName>
        <fullName evidence="2">Uncharacterized protein</fullName>
    </submittedName>
</protein>
<keyword evidence="1" id="KW-1133">Transmembrane helix</keyword>
<evidence type="ECO:0000256" key="1">
    <source>
        <dbReference type="SAM" id="Phobius"/>
    </source>
</evidence>
<accession>A0A4S2N398</accession>
<evidence type="ECO:0000313" key="3">
    <source>
        <dbReference type="Proteomes" id="UP000298138"/>
    </source>
</evidence>
<dbReference type="AlphaFoldDB" id="A0A4S2N398"/>
<keyword evidence="1" id="KW-0812">Transmembrane</keyword>
<feature type="transmembrane region" description="Helical" evidence="1">
    <location>
        <begin position="113"/>
        <end position="133"/>
    </location>
</feature>
<reference evidence="2 3" key="1">
    <citation type="submission" date="2019-04" db="EMBL/GenBank/DDBJ databases">
        <title>Comparative genomics and transcriptomics to analyze fruiting body development in filamentous ascomycetes.</title>
        <authorList>
            <consortium name="DOE Joint Genome Institute"/>
            <person name="Lutkenhaus R."/>
            <person name="Traeger S."/>
            <person name="Breuer J."/>
            <person name="Kuo A."/>
            <person name="Lipzen A."/>
            <person name="Pangilinan J."/>
            <person name="Dilworth D."/>
            <person name="Sandor L."/>
            <person name="Poggeler S."/>
            <person name="Barry K."/>
            <person name="Grigoriev I.V."/>
            <person name="Nowrousian M."/>
        </authorList>
    </citation>
    <scope>NUCLEOTIDE SEQUENCE [LARGE SCALE GENOMIC DNA]</scope>
    <source>
        <strain evidence="2 3">CBS 389.68</strain>
    </source>
</reference>
<keyword evidence="3" id="KW-1185">Reference proteome</keyword>
<proteinExistence type="predicted"/>
<sequence length="135" mass="16259">MRHDGFLTHYTTLFHTHTTTLCVHLGHGSEKVRLPLLLLVLHNHYHLHLLYYYYTRLGSFYLHTVHDYNEFGTRSWIGWALILLLNTHYTHSLEFSKWTTLFRTHTLSLSRSFSLFFFIVLFLRRLLLLLLLLQD</sequence>
<evidence type="ECO:0000313" key="2">
    <source>
        <dbReference type="EMBL" id="TGZ83581.1"/>
    </source>
</evidence>
<dbReference type="Proteomes" id="UP000298138">
    <property type="component" value="Unassembled WGS sequence"/>
</dbReference>
<organism evidence="2 3">
    <name type="scientific">Ascodesmis nigricans</name>
    <dbReference type="NCBI Taxonomy" id="341454"/>
    <lineage>
        <taxon>Eukaryota</taxon>
        <taxon>Fungi</taxon>
        <taxon>Dikarya</taxon>
        <taxon>Ascomycota</taxon>
        <taxon>Pezizomycotina</taxon>
        <taxon>Pezizomycetes</taxon>
        <taxon>Pezizales</taxon>
        <taxon>Ascodesmidaceae</taxon>
        <taxon>Ascodesmis</taxon>
    </lineage>
</organism>
<dbReference type="EMBL" id="ML220113">
    <property type="protein sequence ID" value="TGZ83581.1"/>
    <property type="molecule type" value="Genomic_DNA"/>
</dbReference>
<dbReference type="InParanoid" id="A0A4S2N398"/>
<gene>
    <name evidence="2" type="ORF">EX30DRAFT_86170</name>
</gene>